<name>A0A1G9DCS3_9ACTN</name>
<dbReference type="Proteomes" id="UP000199202">
    <property type="component" value="Unassembled WGS sequence"/>
</dbReference>
<dbReference type="RefSeq" id="WP_281250056.1">
    <property type="nucleotide sequence ID" value="NZ_FNDJ01000017.1"/>
</dbReference>
<keyword evidence="1" id="KW-1133">Transmembrane helix</keyword>
<keyword evidence="1" id="KW-0812">Transmembrane</keyword>
<proteinExistence type="predicted"/>
<sequence>MPERNRERRREERHLAVRTALAVARVVFWIAWITFDPRNPV</sequence>
<keyword evidence="3" id="KW-1185">Reference proteome</keyword>
<evidence type="ECO:0000313" key="2">
    <source>
        <dbReference type="EMBL" id="SDK61691.1"/>
    </source>
</evidence>
<keyword evidence="1" id="KW-0472">Membrane</keyword>
<organism evidence="2 3">
    <name type="scientific">Nonomuraea jiangxiensis</name>
    <dbReference type="NCBI Taxonomy" id="633440"/>
    <lineage>
        <taxon>Bacteria</taxon>
        <taxon>Bacillati</taxon>
        <taxon>Actinomycetota</taxon>
        <taxon>Actinomycetes</taxon>
        <taxon>Streptosporangiales</taxon>
        <taxon>Streptosporangiaceae</taxon>
        <taxon>Nonomuraea</taxon>
    </lineage>
</organism>
<reference evidence="2 3" key="1">
    <citation type="submission" date="2016-10" db="EMBL/GenBank/DDBJ databases">
        <authorList>
            <person name="de Groot N.N."/>
        </authorList>
    </citation>
    <scope>NUCLEOTIDE SEQUENCE [LARGE SCALE GENOMIC DNA]</scope>
    <source>
        <strain evidence="2 3">CGMCC 4.6533</strain>
    </source>
</reference>
<accession>A0A1G9DCS3</accession>
<evidence type="ECO:0000313" key="3">
    <source>
        <dbReference type="Proteomes" id="UP000199202"/>
    </source>
</evidence>
<dbReference type="AlphaFoldDB" id="A0A1G9DCS3"/>
<feature type="transmembrane region" description="Helical" evidence="1">
    <location>
        <begin position="15"/>
        <end position="35"/>
    </location>
</feature>
<evidence type="ECO:0000256" key="1">
    <source>
        <dbReference type="SAM" id="Phobius"/>
    </source>
</evidence>
<protein>
    <submittedName>
        <fullName evidence="2">Uncharacterized protein</fullName>
    </submittedName>
</protein>
<dbReference type="EMBL" id="FNDJ01000017">
    <property type="protein sequence ID" value="SDK61691.1"/>
    <property type="molecule type" value="Genomic_DNA"/>
</dbReference>
<gene>
    <name evidence="2" type="ORF">SAMN05421869_11787</name>
</gene>